<feature type="domain" description="GP-PDE" evidence="2">
    <location>
        <begin position="1"/>
        <end position="248"/>
    </location>
</feature>
<evidence type="ECO:0000256" key="1">
    <source>
        <dbReference type="SAM" id="MobiDB-lite"/>
    </source>
</evidence>
<dbReference type="RefSeq" id="WP_324716810.1">
    <property type="nucleotide sequence ID" value="NZ_CP141615.1"/>
</dbReference>
<dbReference type="Pfam" id="PF03009">
    <property type="entry name" value="GDPD"/>
    <property type="match status" value="1"/>
</dbReference>
<sequence>MQIIAHRGASRYAPENTRAAFDLALEMGCSALETDVRLTADGVAVLMHDATVDRVTDGRGPVDRLPWAELLRLHVRWPDGPERLQPAQGEPPGIMRLEEFLERYLLAPTEEGHAPVVVLELKAPGTPEAVHRALGARNGDFSPDRLVITSFDPALLERARRLMPAVAIGLLTRVVELAALETCSRLNADQICPSARSITPHAVEAARRQGLQVRVWGVQSDLRLLRRAWEAGADGATTDAPDMALAAVRSWQQLRADGSAPGPARPYSTASAAGLEGP</sequence>
<keyword evidence="4" id="KW-1185">Reference proteome</keyword>
<dbReference type="SUPFAM" id="SSF51695">
    <property type="entry name" value="PLC-like phosphodiesterases"/>
    <property type="match status" value="1"/>
</dbReference>
<evidence type="ECO:0000313" key="4">
    <source>
        <dbReference type="Proteomes" id="UP001332192"/>
    </source>
</evidence>
<organism evidence="3 4">
    <name type="scientific">Carboxydichorda subterranea</name>
    <dbReference type="NCBI Taxonomy" id="3109565"/>
    <lineage>
        <taxon>Bacteria</taxon>
        <taxon>Bacillati</taxon>
        <taxon>Bacillota</taxon>
        <taxon>Limnochordia</taxon>
        <taxon>Limnochordales</taxon>
        <taxon>Geochordaceae</taxon>
        <taxon>Carboxydichorda</taxon>
    </lineage>
</organism>
<dbReference type="InterPro" id="IPR030395">
    <property type="entry name" value="GP_PDE_dom"/>
</dbReference>
<evidence type="ECO:0000313" key="3">
    <source>
        <dbReference type="EMBL" id="WRP17540.1"/>
    </source>
</evidence>
<dbReference type="Proteomes" id="UP001332192">
    <property type="component" value="Chromosome"/>
</dbReference>
<name>A0ABZ1BYD5_9FIRM</name>
<dbReference type="EMBL" id="CP141615">
    <property type="protein sequence ID" value="WRP17540.1"/>
    <property type="molecule type" value="Genomic_DNA"/>
</dbReference>
<accession>A0ABZ1BYD5</accession>
<proteinExistence type="predicted"/>
<dbReference type="InterPro" id="IPR017946">
    <property type="entry name" value="PLC-like_Pdiesterase_TIM-brl"/>
</dbReference>
<dbReference type="PANTHER" id="PTHR46211">
    <property type="entry name" value="GLYCEROPHOSPHORYL DIESTER PHOSPHODIESTERASE"/>
    <property type="match status" value="1"/>
</dbReference>
<evidence type="ECO:0000259" key="2">
    <source>
        <dbReference type="PROSITE" id="PS51704"/>
    </source>
</evidence>
<dbReference type="PANTHER" id="PTHR46211:SF14">
    <property type="entry name" value="GLYCEROPHOSPHODIESTER PHOSPHODIESTERASE"/>
    <property type="match status" value="1"/>
</dbReference>
<dbReference type="Gene3D" id="3.20.20.190">
    <property type="entry name" value="Phosphatidylinositol (PI) phosphodiesterase"/>
    <property type="match status" value="1"/>
</dbReference>
<gene>
    <name evidence="3" type="ORF">U7230_00535</name>
</gene>
<dbReference type="PROSITE" id="PS51704">
    <property type="entry name" value="GP_PDE"/>
    <property type="match status" value="1"/>
</dbReference>
<feature type="region of interest" description="Disordered" evidence="1">
    <location>
        <begin position="256"/>
        <end position="278"/>
    </location>
</feature>
<protein>
    <submittedName>
        <fullName evidence="3">Glycerophosphodiester phosphodiesterase family protein</fullName>
    </submittedName>
</protein>
<reference evidence="3 4" key="1">
    <citation type="journal article" date="2024" name="Front. Microbiol.">
        <title>Novel thermophilic genera Geochorda gen. nov. and Carboxydochorda gen. nov. from the deep terrestrial subsurface reveal the ecophysiological diversity in the class Limnochordia.</title>
        <authorList>
            <person name="Karnachuk O.V."/>
            <person name="Lukina A.P."/>
            <person name="Avakyan M.R."/>
            <person name="Kadnikov V.V."/>
            <person name="Begmatov S."/>
            <person name="Beletsky A.V."/>
            <person name="Vlasova K.G."/>
            <person name="Novikov A.A."/>
            <person name="Shcherbakova V.A."/>
            <person name="Mardanov A.V."/>
            <person name="Ravin N.V."/>
        </authorList>
    </citation>
    <scope>NUCLEOTIDE SEQUENCE [LARGE SCALE GENOMIC DNA]</scope>
    <source>
        <strain evidence="3 4">L945</strain>
    </source>
</reference>